<evidence type="ECO:0000313" key="4">
    <source>
        <dbReference type="Proteomes" id="UP001458415"/>
    </source>
</evidence>
<dbReference type="EMBL" id="JBEPCU010000188">
    <property type="protein sequence ID" value="MER6978044.1"/>
    <property type="molecule type" value="Genomic_DNA"/>
</dbReference>
<dbReference type="InterPro" id="IPR025948">
    <property type="entry name" value="HTH-like_dom"/>
</dbReference>
<sequence length="243" mass="26940">MTSQGFPARRIAALLGVSESGYYAWRARTPSPRALRRAWLTRLILDIHQESGSTFGYRRVRQELGHRYGIDISHTTVELLMKGAGIRGKAGRLHDQLPQEGDLTPGRRWIVDVFAFTTLQGPLYTAVVLDTASRCLIGWSTAAAARRTLVHDALMAAITRAAGTEPAAGTGEGSLLDCCFTERAGSLRCAPVRATVGDWYDHALVETFWDTVHRELHGPHPWPDTQALEDRLGETFDRFTRQA</sequence>
<dbReference type="PANTHER" id="PTHR46889">
    <property type="entry name" value="TRANSPOSASE INSF FOR INSERTION SEQUENCE IS3B-RELATED"/>
    <property type="match status" value="1"/>
</dbReference>
<dbReference type="Proteomes" id="UP001458415">
    <property type="component" value="Unassembled WGS sequence"/>
</dbReference>
<proteinExistence type="predicted"/>
<dbReference type="RefSeq" id="WP_143668292.1">
    <property type="nucleotide sequence ID" value="NZ_MUBM01000500.1"/>
</dbReference>
<dbReference type="SUPFAM" id="SSF53098">
    <property type="entry name" value="Ribonuclease H-like"/>
    <property type="match status" value="1"/>
</dbReference>
<evidence type="ECO:0000259" key="2">
    <source>
        <dbReference type="PROSITE" id="PS50994"/>
    </source>
</evidence>
<feature type="domain" description="Integrase catalytic" evidence="2">
    <location>
        <begin position="101"/>
        <end position="243"/>
    </location>
</feature>
<dbReference type="InterPro" id="IPR001584">
    <property type="entry name" value="Integrase_cat-core"/>
</dbReference>
<comment type="caution">
    <text evidence="3">The sequence shown here is derived from an EMBL/GenBank/DDBJ whole genome shotgun (WGS) entry which is preliminary data.</text>
</comment>
<dbReference type="InterPro" id="IPR050900">
    <property type="entry name" value="Transposase_IS3/IS150/IS904"/>
</dbReference>
<comment type="function">
    <text evidence="1">Involved in the transposition of the insertion sequence.</text>
</comment>
<evidence type="ECO:0000256" key="1">
    <source>
        <dbReference type="ARBA" id="ARBA00002286"/>
    </source>
</evidence>
<reference evidence="3 4" key="1">
    <citation type="submission" date="2024-06" db="EMBL/GenBank/DDBJ databases">
        <title>The Natural Products Discovery Center: Release of the First 8490 Sequenced Strains for Exploring Actinobacteria Biosynthetic Diversity.</title>
        <authorList>
            <person name="Kalkreuter E."/>
            <person name="Kautsar S.A."/>
            <person name="Yang D."/>
            <person name="Bader C.D."/>
            <person name="Teijaro C.N."/>
            <person name="Fluegel L."/>
            <person name="Davis C.M."/>
            <person name="Simpson J.R."/>
            <person name="Lauterbach L."/>
            <person name="Steele A.D."/>
            <person name="Gui C."/>
            <person name="Meng S."/>
            <person name="Li G."/>
            <person name="Viehrig K."/>
            <person name="Ye F."/>
            <person name="Su P."/>
            <person name="Kiefer A.F."/>
            <person name="Nichols A."/>
            <person name="Cepeda A.J."/>
            <person name="Yan W."/>
            <person name="Fan B."/>
            <person name="Jiang Y."/>
            <person name="Adhikari A."/>
            <person name="Zheng C.-J."/>
            <person name="Schuster L."/>
            <person name="Cowan T.M."/>
            <person name="Smanski M.J."/>
            <person name="Chevrette M.G."/>
            <person name="De Carvalho L.P.S."/>
            <person name="Shen B."/>
        </authorList>
    </citation>
    <scope>NUCLEOTIDE SEQUENCE [LARGE SCALE GENOMIC DNA]</scope>
    <source>
        <strain evidence="3 4">NPDC000634</strain>
    </source>
</reference>
<organism evidence="3 4">
    <name type="scientific">Streptomyces carpinensis</name>
    <dbReference type="NCBI Taxonomy" id="66369"/>
    <lineage>
        <taxon>Bacteria</taxon>
        <taxon>Bacillati</taxon>
        <taxon>Actinomycetota</taxon>
        <taxon>Actinomycetes</taxon>
        <taxon>Kitasatosporales</taxon>
        <taxon>Streptomycetaceae</taxon>
        <taxon>Streptomyces</taxon>
    </lineage>
</organism>
<dbReference type="PANTHER" id="PTHR46889:SF4">
    <property type="entry name" value="TRANSPOSASE INSO FOR INSERTION SEQUENCE ELEMENT IS911B-RELATED"/>
    <property type="match status" value="1"/>
</dbReference>
<accession>A0ABV1W1H6</accession>
<protein>
    <submittedName>
        <fullName evidence="3">IS3 family transposase</fullName>
    </submittedName>
</protein>
<evidence type="ECO:0000313" key="3">
    <source>
        <dbReference type="EMBL" id="MER6978044.1"/>
    </source>
</evidence>
<gene>
    <name evidence="3" type="ORF">ABT317_13735</name>
</gene>
<keyword evidence="4" id="KW-1185">Reference proteome</keyword>
<dbReference type="PROSITE" id="PS50994">
    <property type="entry name" value="INTEGRASE"/>
    <property type="match status" value="1"/>
</dbReference>
<dbReference type="Pfam" id="PF13276">
    <property type="entry name" value="HTH_21"/>
    <property type="match status" value="1"/>
</dbReference>
<dbReference type="InterPro" id="IPR012337">
    <property type="entry name" value="RNaseH-like_sf"/>
</dbReference>
<name>A0ABV1W1H6_9ACTN</name>